<evidence type="ECO:0000256" key="7">
    <source>
        <dbReference type="ARBA" id="ARBA00023237"/>
    </source>
</evidence>
<dbReference type="RefSeq" id="WP_175476555.1">
    <property type="nucleotide sequence ID" value="NZ_FOBS01000025.1"/>
</dbReference>
<evidence type="ECO:0000256" key="2">
    <source>
        <dbReference type="ARBA" id="ARBA00007613"/>
    </source>
</evidence>
<comment type="subcellular location">
    <subcellularLocation>
        <location evidence="1">Cell outer membrane</location>
    </subcellularLocation>
</comment>
<dbReference type="PANTHER" id="PTHR30026">
    <property type="entry name" value="OUTER MEMBRANE PROTEIN TOLC"/>
    <property type="match status" value="1"/>
</dbReference>
<dbReference type="SUPFAM" id="SSF56954">
    <property type="entry name" value="Outer membrane efflux proteins (OEP)"/>
    <property type="match status" value="1"/>
</dbReference>
<sequence length="454" mass="51362">MNFQRDDRRKHASLTLAVLFLLLSLSILQSSLPAPLAAMDLMEAYSRARENDPLFGSSFYEHEATKTLPAQGRSYLLPQISAYGTEAKYYYDSAPSYYRDFNSESLGVSLKQPLFSIPRFYEYRQHNVRKDIGDVRFVSAEQDLMLRVAEAYFNELAAENLLELIAVEKKAVLEQCEQAKRMFEAGVATITDVHDAEARYDSVRAREIEARSNRDVKMLALKKMVGIDPQGLNFLMEDIPLGIPEPQRLESWIEKAKENHPLLKAYAYQISYQEAELRKNEGQHWPSLDLVGGYNKTNTNNTVQTNRVAYESIGVQVNLPIFSGGYTTAKVKESRALLGQARKQYDNALADITQKLSEAFLGIRDNMSKIDALKTARKSASTSLKSNKMSLLAGVRTTIDVLNAERDLQDVRIQLLKARYEYLLNNVRLKAYAGTISEKDLQEINGWLQTAAAK</sequence>
<dbReference type="STRING" id="43775.SAMN04489760_12526"/>
<dbReference type="GO" id="GO:0015562">
    <property type="term" value="F:efflux transmembrane transporter activity"/>
    <property type="evidence" value="ECO:0007669"/>
    <property type="project" value="InterPro"/>
</dbReference>
<organism evidence="8 9">
    <name type="scientific">Syntrophus gentianae</name>
    <dbReference type="NCBI Taxonomy" id="43775"/>
    <lineage>
        <taxon>Bacteria</taxon>
        <taxon>Pseudomonadati</taxon>
        <taxon>Thermodesulfobacteriota</taxon>
        <taxon>Syntrophia</taxon>
        <taxon>Syntrophales</taxon>
        <taxon>Syntrophaceae</taxon>
        <taxon>Syntrophus</taxon>
    </lineage>
</organism>
<evidence type="ECO:0000256" key="5">
    <source>
        <dbReference type="ARBA" id="ARBA00022692"/>
    </source>
</evidence>
<dbReference type="GO" id="GO:0009279">
    <property type="term" value="C:cell outer membrane"/>
    <property type="evidence" value="ECO:0007669"/>
    <property type="project" value="UniProtKB-SubCell"/>
</dbReference>
<dbReference type="Proteomes" id="UP000198744">
    <property type="component" value="Unassembled WGS sequence"/>
</dbReference>
<dbReference type="InterPro" id="IPR051906">
    <property type="entry name" value="TolC-like"/>
</dbReference>
<evidence type="ECO:0000313" key="8">
    <source>
        <dbReference type="EMBL" id="SEM59788.1"/>
    </source>
</evidence>
<evidence type="ECO:0000313" key="9">
    <source>
        <dbReference type="Proteomes" id="UP000198744"/>
    </source>
</evidence>
<accession>A0A1H7ZQG6</accession>
<keyword evidence="4" id="KW-1134">Transmembrane beta strand</keyword>
<keyword evidence="3" id="KW-0813">Transport</keyword>
<comment type="similarity">
    <text evidence="2">Belongs to the outer membrane factor (OMF) (TC 1.B.17) family.</text>
</comment>
<reference evidence="8 9" key="1">
    <citation type="submission" date="2016-10" db="EMBL/GenBank/DDBJ databases">
        <authorList>
            <person name="de Groot N.N."/>
        </authorList>
    </citation>
    <scope>NUCLEOTIDE SEQUENCE [LARGE SCALE GENOMIC DNA]</scope>
    <source>
        <strain evidence="8 9">DSM 8423</strain>
    </source>
</reference>
<dbReference type="Pfam" id="PF02321">
    <property type="entry name" value="OEP"/>
    <property type="match status" value="2"/>
</dbReference>
<dbReference type="EMBL" id="FOBS01000025">
    <property type="protein sequence ID" value="SEM59788.1"/>
    <property type="molecule type" value="Genomic_DNA"/>
</dbReference>
<keyword evidence="6" id="KW-0472">Membrane</keyword>
<keyword evidence="9" id="KW-1185">Reference proteome</keyword>
<evidence type="ECO:0000256" key="3">
    <source>
        <dbReference type="ARBA" id="ARBA00022448"/>
    </source>
</evidence>
<protein>
    <submittedName>
        <fullName evidence="8">Outer membrane protein</fullName>
    </submittedName>
</protein>
<name>A0A1H7ZQG6_9BACT</name>
<evidence type="ECO:0000256" key="6">
    <source>
        <dbReference type="ARBA" id="ARBA00023136"/>
    </source>
</evidence>
<dbReference type="GO" id="GO:1990281">
    <property type="term" value="C:efflux pump complex"/>
    <property type="evidence" value="ECO:0007669"/>
    <property type="project" value="TreeGrafter"/>
</dbReference>
<dbReference type="InterPro" id="IPR010130">
    <property type="entry name" value="T1SS_OMP_TolC"/>
</dbReference>
<dbReference type="GO" id="GO:0015288">
    <property type="term" value="F:porin activity"/>
    <property type="evidence" value="ECO:0007669"/>
    <property type="project" value="TreeGrafter"/>
</dbReference>
<dbReference type="AlphaFoldDB" id="A0A1H7ZQG6"/>
<evidence type="ECO:0000256" key="4">
    <source>
        <dbReference type="ARBA" id="ARBA00022452"/>
    </source>
</evidence>
<dbReference type="NCBIfam" id="TIGR01844">
    <property type="entry name" value="type_I_sec_TolC"/>
    <property type="match status" value="1"/>
</dbReference>
<dbReference type="InterPro" id="IPR003423">
    <property type="entry name" value="OMP_efflux"/>
</dbReference>
<keyword evidence="5" id="KW-0812">Transmembrane</keyword>
<proteinExistence type="inferred from homology"/>
<dbReference type="Gene3D" id="1.20.1600.10">
    <property type="entry name" value="Outer membrane efflux proteins (OEP)"/>
    <property type="match status" value="1"/>
</dbReference>
<keyword evidence="7" id="KW-0998">Cell outer membrane</keyword>
<dbReference type="PANTHER" id="PTHR30026:SF20">
    <property type="entry name" value="OUTER MEMBRANE PROTEIN TOLC"/>
    <property type="match status" value="1"/>
</dbReference>
<gene>
    <name evidence="8" type="ORF">SAMN04489760_12526</name>
</gene>
<evidence type="ECO:0000256" key="1">
    <source>
        <dbReference type="ARBA" id="ARBA00004442"/>
    </source>
</evidence>